<dbReference type="InterPro" id="IPR007820">
    <property type="entry name" value="AbrB_fam"/>
</dbReference>
<dbReference type="PANTHER" id="PTHR38457">
    <property type="entry name" value="REGULATOR ABRB-RELATED"/>
    <property type="match status" value="1"/>
</dbReference>
<accession>A0A238JHT6</accession>
<dbReference type="PIRSF" id="PIRSF038991">
    <property type="entry name" value="Protein_AbrB"/>
    <property type="match status" value="1"/>
</dbReference>
<keyword evidence="3" id="KW-1185">Reference proteome</keyword>
<evidence type="ECO:0000313" key="2">
    <source>
        <dbReference type="EMBL" id="SMX29707.1"/>
    </source>
</evidence>
<dbReference type="NCBIfam" id="TIGR03082">
    <property type="entry name" value="Gneg_AbrB_dup"/>
    <property type="match status" value="1"/>
</dbReference>
<evidence type="ECO:0000313" key="3">
    <source>
        <dbReference type="Proteomes" id="UP000225972"/>
    </source>
</evidence>
<dbReference type="PANTHER" id="PTHR38457:SF1">
    <property type="entry name" value="REGULATOR ABRB-RELATED"/>
    <property type="match status" value="1"/>
</dbReference>
<feature type="transmembrane region" description="Helical" evidence="1">
    <location>
        <begin position="182"/>
        <end position="201"/>
    </location>
</feature>
<feature type="transmembrane region" description="Helical" evidence="1">
    <location>
        <begin position="118"/>
        <end position="137"/>
    </location>
</feature>
<gene>
    <name evidence="2" type="ORF">TRP8649_03846</name>
</gene>
<feature type="transmembrane region" description="Helical" evidence="1">
    <location>
        <begin position="32"/>
        <end position="51"/>
    </location>
</feature>
<keyword evidence="1" id="KW-0472">Membrane</keyword>
<keyword evidence="1" id="KW-1133">Transmembrane helix</keyword>
<organism evidence="2 3">
    <name type="scientific">Pelagimonas phthalicica</name>
    <dbReference type="NCBI Taxonomy" id="1037362"/>
    <lineage>
        <taxon>Bacteria</taxon>
        <taxon>Pseudomonadati</taxon>
        <taxon>Pseudomonadota</taxon>
        <taxon>Alphaproteobacteria</taxon>
        <taxon>Rhodobacterales</taxon>
        <taxon>Roseobacteraceae</taxon>
        <taxon>Pelagimonas</taxon>
    </lineage>
</organism>
<reference evidence="3" key="1">
    <citation type="submission" date="2017-05" db="EMBL/GenBank/DDBJ databases">
        <authorList>
            <person name="Rodrigo-Torres L."/>
            <person name="Arahal R. D."/>
            <person name="Lucena T."/>
        </authorList>
    </citation>
    <scope>NUCLEOTIDE SEQUENCE [LARGE SCALE GENOMIC DNA]</scope>
    <source>
        <strain evidence="3">CECT 8649</strain>
    </source>
</reference>
<feature type="transmembrane region" description="Helical" evidence="1">
    <location>
        <begin position="263"/>
        <end position="287"/>
    </location>
</feature>
<feature type="transmembrane region" description="Helical" evidence="1">
    <location>
        <begin position="207"/>
        <end position="226"/>
    </location>
</feature>
<dbReference type="Pfam" id="PF05145">
    <property type="entry name" value="AbrB"/>
    <property type="match status" value="1"/>
</dbReference>
<dbReference type="InterPro" id="IPR017516">
    <property type="entry name" value="AbrB_dup"/>
</dbReference>
<dbReference type="GO" id="GO:0016020">
    <property type="term" value="C:membrane"/>
    <property type="evidence" value="ECO:0007669"/>
    <property type="project" value="InterPro"/>
</dbReference>
<dbReference type="GO" id="GO:0010468">
    <property type="term" value="P:regulation of gene expression"/>
    <property type="evidence" value="ECO:0007669"/>
    <property type="project" value="InterPro"/>
</dbReference>
<evidence type="ECO:0000256" key="1">
    <source>
        <dbReference type="SAM" id="Phobius"/>
    </source>
</evidence>
<name>A0A238JHT6_9RHOB</name>
<feature type="transmembrane region" description="Helical" evidence="1">
    <location>
        <begin position="233"/>
        <end position="251"/>
    </location>
</feature>
<dbReference type="GO" id="GO:0004497">
    <property type="term" value="F:monooxygenase activity"/>
    <property type="evidence" value="ECO:0007669"/>
    <property type="project" value="UniProtKB-KW"/>
</dbReference>
<keyword evidence="2" id="KW-0560">Oxidoreductase</keyword>
<sequence length="345" mass="35957">MTAELKTRLWGIAICLIAGAVGTVVFELVGFPAAAVTGSAFAVSLTCLFSGARMDLPVRWRDFLFVLIGLNIGSGATAETVQAAKNWPETIVLLSLCVLATLYLSRAFLNKVLKLDPIMAMLAAAPGHLSFVLGIAAERNIDAAPVALIQSIRVLAITLLVPPLITWGLAEGMPDLPELPTMSWVNLIALTLAAGAVGLAFQKFNLPAAYLLSGMAVSAAGHISGLTPGRMPWGLLTVAMIAMGALIGSRFSGVTAKDLRHALAGGVAVTSIGFAVTLISVAIAALLFNASVPLLIIAFVPGGVEAMAAIAILMGMDPAFVAAHHLSRLILLSFLMPIWARRAFR</sequence>
<protein>
    <submittedName>
        <fullName evidence="2">Putative ammonia monooxygenase</fullName>
    </submittedName>
</protein>
<feature type="transmembrane region" description="Helical" evidence="1">
    <location>
        <begin position="90"/>
        <end position="109"/>
    </location>
</feature>
<dbReference type="AlphaFoldDB" id="A0A238JHT6"/>
<keyword evidence="2" id="KW-0503">Monooxygenase</keyword>
<keyword evidence="1" id="KW-0812">Transmembrane</keyword>
<dbReference type="Proteomes" id="UP000225972">
    <property type="component" value="Unassembled WGS sequence"/>
</dbReference>
<feature type="transmembrane region" description="Helical" evidence="1">
    <location>
        <begin position="7"/>
        <end position="26"/>
    </location>
</feature>
<dbReference type="EMBL" id="FXXP01000003">
    <property type="protein sequence ID" value="SMX29707.1"/>
    <property type="molecule type" value="Genomic_DNA"/>
</dbReference>
<dbReference type="OrthoDB" id="7157734at2"/>
<feature type="transmembrane region" description="Helical" evidence="1">
    <location>
        <begin position="143"/>
        <end position="170"/>
    </location>
</feature>
<proteinExistence type="predicted"/>
<feature type="transmembrane region" description="Helical" evidence="1">
    <location>
        <begin position="294"/>
        <end position="316"/>
    </location>
</feature>